<feature type="transmembrane region" description="Helical" evidence="9">
    <location>
        <begin position="416"/>
        <end position="438"/>
    </location>
</feature>
<gene>
    <name evidence="10" type="ORF">EJ05DRAFT_458001</name>
</gene>
<name>A0A6A6VU86_9PEZI</name>
<feature type="transmembrane region" description="Helical" evidence="9">
    <location>
        <begin position="29"/>
        <end position="48"/>
    </location>
</feature>
<dbReference type="Pfam" id="PF04258">
    <property type="entry name" value="Peptidase_A22B"/>
    <property type="match status" value="1"/>
</dbReference>
<keyword evidence="7 9" id="KW-0472">Membrane</keyword>
<feature type="transmembrane region" description="Helical" evidence="9">
    <location>
        <begin position="336"/>
        <end position="356"/>
    </location>
</feature>
<evidence type="ECO:0008006" key="12">
    <source>
        <dbReference type="Google" id="ProtNLM"/>
    </source>
</evidence>
<evidence type="ECO:0000256" key="5">
    <source>
        <dbReference type="ARBA" id="ARBA00022824"/>
    </source>
</evidence>
<protein>
    <recommendedName>
        <fullName evidence="12">Intramembrane protease 2</fullName>
    </recommendedName>
</protein>
<dbReference type="GeneID" id="54483599"/>
<accession>A0A6A6VU86</accession>
<dbReference type="GO" id="GO:0006465">
    <property type="term" value="P:signal peptide processing"/>
    <property type="evidence" value="ECO:0007669"/>
    <property type="project" value="TreeGrafter"/>
</dbReference>
<evidence type="ECO:0000256" key="2">
    <source>
        <dbReference type="ARBA" id="ARBA00006859"/>
    </source>
</evidence>
<evidence type="ECO:0000256" key="8">
    <source>
        <dbReference type="SAM" id="MobiDB-lite"/>
    </source>
</evidence>
<feature type="region of interest" description="Disordered" evidence="8">
    <location>
        <begin position="572"/>
        <end position="594"/>
    </location>
</feature>
<comment type="similarity">
    <text evidence="2">Belongs to the peptidase A22B family.</text>
</comment>
<feature type="transmembrane region" description="Helical" evidence="9">
    <location>
        <begin position="226"/>
        <end position="244"/>
    </location>
</feature>
<evidence type="ECO:0000313" key="10">
    <source>
        <dbReference type="EMBL" id="KAF2753459.1"/>
    </source>
</evidence>
<dbReference type="PANTHER" id="PTHR12174">
    <property type="entry name" value="SIGNAL PEPTIDE PEPTIDASE"/>
    <property type="match status" value="1"/>
</dbReference>
<sequence>MSEDVGAFANAVGRIAYEFSLIRPMIPTYVHLILSALFPIVAGAHASLSRPSSAAKTRRQSKTADRQDDDDDEEEEVQKMEGLSPSDALMFPLLAGCTLAGLYFLIKWLQDPTILNKLLNGYFAFFGVFSVAKLICDFLDFMQGFVYPRKYVSGGALWEVSGADRQVRIVSGTGGSLRVSPLPGLLSRLPLPSPIMNFLWSVREIPCQKWTVKLYVHKIAALRAKLGTNMIVAALAGLASVVYFNTVSKPWFLTNLMGFAFSYAALQIMSPTTFATGSLILSALFFYDIYFVFYTPMMVTVAKTLDIPIKLVFPRPPSPTDADALPSFAMLGLGDVVLPGILIGLALRFDLYLFYLRKQTKVTVTKNEKETVEVLKATYTSLSNRWGENFWTHSWLGRPLAPEQAMQNPTTFPKPYFYASLTGYIAGMLATLVVMHIFEHAQPALLYLVPGVLISTWTTALVRGELRAMWEFSEAVEDEQGSSKDSKTGDRHAQAMEAIKSWPNFFTLEELTSMAYPMNARGGGGKLGLEVAIPRRREREVFSLTIEAPFKLSRPGSVGGVDLTAGVDGLAKNSSSDATFDDEGQPVAKRARHV</sequence>
<evidence type="ECO:0000256" key="6">
    <source>
        <dbReference type="ARBA" id="ARBA00022989"/>
    </source>
</evidence>
<dbReference type="RefSeq" id="XP_033595910.1">
    <property type="nucleotide sequence ID" value="XM_033742545.1"/>
</dbReference>
<feature type="region of interest" description="Disordered" evidence="8">
    <location>
        <begin position="52"/>
        <end position="74"/>
    </location>
</feature>
<dbReference type="PANTHER" id="PTHR12174:SF23">
    <property type="entry name" value="MINOR HISTOCOMPATIBILITY ANTIGEN H13"/>
    <property type="match status" value="1"/>
</dbReference>
<keyword evidence="4" id="KW-0378">Hydrolase</keyword>
<dbReference type="GO" id="GO:0098554">
    <property type="term" value="C:cytoplasmic side of endoplasmic reticulum membrane"/>
    <property type="evidence" value="ECO:0007669"/>
    <property type="project" value="TreeGrafter"/>
</dbReference>
<comment type="subcellular location">
    <subcellularLocation>
        <location evidence="1">Endoplasmic reticulum membrane</location>
        <topology evidence="1">Multi-pass membrane protein</topology>
    </subcellularLocation>
</comment>
<feature type="transmembrane region" description="Helical" evidence="9">
    <location>
        <begin position="121"/>
        <end position="141"/>
    </location>
</feature>
<dbReference type="InterPro" id="IPR007369">
    <property type="entry name" value="Peptidase_A22B_SPP"/>
</dbReference>
<dbReference type="GO" id="GO:0033619">
    <property type="term" value="P:membrane protein proteolysis"/>
    <property type="evidence" value="ECO:0007669"/>
    <property type="project" value="TreeGrafter"/>
</dbReference>
<dbReference type="EMBL" id="ML996584">
    <property type="protein sequence ID" value="KAF2753459.1"/>
    <property type="molecule type" value="Genomic_DNA"/>
</dbReference>
<dbReference type="Proteomes" id="UP000799437">
    <property type="component" value="Unassembled WGS sequence"/>
</dbReference>
<dbReference type="AlphaFoldDB" id="A0A6A6VU86"/>
<feature type="transmembrane region" description="Helical" evidence="9">
    <location>
        <begin position="88"/>
        <end position="109"/>
    </location>
</feature>
<keyword evidence="5" id="KW-0256">Endoplasmic reticulum</keyword>
<dbReference type="GO" id="GO:0098553">
    <property type="term" value="C:lumenal side of endoplasmic reticulum membrane"/>
    <property type="evidence" value="ECO:0007669"/>
    <property type="project" value="TreeGrafter"/>
</dbReference>
<evidence type="ECO:0000313" key="11">
    <source>
        <dbReference type="Proteomes" id="UP000799437"/>
    </source>
</evidence>
<evidence type="ECO:0000256" key="7">
    <source>
        <dbReference type="ARBA" id="ARBA00023136"/>
    </source>
</evidence>
<evidence type="ECO:0000256" key="9">
    <source>
        <dbReference type="SAM" id="Phobius"/>
    </source>
</evidence>
<keyword evidence="11" id="KW-1185">Reference proteome</keyword>
<dbReference type="SMART" id="SM00730">
    <property type="entry name" value="PSN"/>
    <property type="match status" value="1"/>
</dbReference>
<reference evidence="10" key="1">
    <citation type="journal article" date="2020" name="Stud. Mycol.">
        <title>101 Dothideomycetes genomes: a test case for predicting lifestyles and emergence of pathogens.</title>
        <authorList>
            <person name="Haridas S."/>
            <person name="Albert R."/>
            <person name="Binder M."/>
            <person name="Bloem J."/>
            <person name="Labutti K."/>
            <person name="Salamov A."/>
            <person name="Andreopoulos B."/>
            <person name="Baker S."/>
            <person name="Barry K."/>
            <person name="Bills G."/>
            <person name="Bluhm B."/>
            <person name="Cannon C."/>
            <person name="Castanera R."/>
            <person name="Culley D."/>
            <person name="Daum C."/>
            <person name="Ezra D."/>
            <person name="Gonzalez J."/>
            <person name="Henrissat B."/>
            <person name="Kuo A."/>
            <person name="Liang C."/>
            <person name="Lipzen A."/>
            <person name="Lutzoni F."/>
            <person name="Magnuson J."/>
            <person name="Mondo S."/>
            <person name="Nolan M."/>
            <person name="Ohm R."/>
            <person name="Pangilinan J."/>
            <person name="Park H.-J."/>
            <person name="Ramirez L."/>
            <person name="Alfaro M."/>
            <person name="Sun H."/>
            <person name="Tritt A."/>
            <person name="Yoshinaga Y."/>
            <person name="Zwiers L.-H."/>
            <person name="Turgeon B."/>
            <person name="Goodwin S."/>
            <person name="Spatafora J."/>
            <person name="Crous P."/>
            <person name="Grigoriev I."/>
        </authorList>
    </citation>
    <scope>NUCLEOTIDE SEQUENCE</scope>
    <source>
        <strain evidence="10">CBS 121739</strain>
    </source>
</reference>
<dbReference type="GO" id="GO:0042500">
    <property type="term" value="F:aspartic endopeptidase activity, intramembrane cleaving"/>
    <property type="evidence" value="ECO:0007669"/>
    <property type="project" value="InterPro"/>
</dbReference>
<dbReference type="OrthoDB" id="29661at2759"/>
<keyword evidence="3 9" id="KW-0812">Transmembrane</keyword>
<keyword evidence="6 9" id="KW-1133">Transmembrane helix</keyword>
<feature type="transmembrane region" description="Helical" evidence="9">
    <location>
        <begin position="250"/>
        <end position="266"/>
    </location>
</feature>
<dbReference type="InterPro" id="IPR006639">
    <property type="entry name" value="Preselin/SPP"/>
</dbReference>
<feature type="transmembrane region" description="Helical" evidence="9">
    <location>
        <begin position="444"/>
        <end position="462"/>
    </location>
</feature>
<evidence type="ECO:0000256" key="4">
    <source>
        <dbReference type="ARBA" id="ARBA00022801"/>
    </source>
</evidence>
<evidence type="ECO:0000256" key="3">
    <source>
        <dbReference type="ARBA" id="ARBA00022692"/>
    </source>
</evidence>
<evidence type="ECO:0000256" key="1">
    <source>
        <dbReference type="ARBA" id="ARBA00004477"/>
    </source>
</evidence>
<organism evidence="10 11">
    <name type="scientific">Pseudovirgaria hyperparasitica</name>
    <dbReference type="NCBI Taxonomy" id="470096"/>
    <lineage>
        <taxon>Eukaryota</taxon>
        <taxon>Fungi</taxon>
        <taxon>Dikarya</taxon>
        <taxon>Ascomycota</taxon>
        <taxon>Pezizomycotina</taxon>
        <taxon>Dothideomycetes</taxon>
        <taxon>Dothideomycetes incertae sedis</taxon>
        <taxon>Acrospermales</taxon>
        <taxon>Acrospermaceae</taxon>
        <taxon>Pseudovirgaria</taxon>
    </lineage>
</organism>
<proteinExistence type="inferred from homology"/>
<feature type="transmembrane region" description="Helical" evidence="9">
    <location>
        <begin position="273"/>
        <end position="293"/>
    </location>
</feature>